<sequence length="48" mass="5666">MGRIIMLPIDDSEYSLKAWQFYKDAIRSPCDDLLILHCVEFPYIPQYG</sequence>
<dbReference type="InterPro" id="IPR014729">
    <property type="entry name" value="Rossmann-like_a/b/a_fold"/>
</dbReference>
<dbReference type="Proteomes" id="UP001208570">
    <property type="component" value="Unassembled WGS sequence"/>
</dbReference>
<evidence type="ECO:0000313" key="2">
    <source>
        <dbReference type="Proteomes" id="UP001208570"/>
    </source>
</evidence>
<accession>A0AAD9IXF8</accession>
<dbReference type="AlphaFoldDB" id="A0AAD9IXF8"/>
<evidence type="ECO:0008006" key="3">
    <source>
        <dbReference type="Google" id="ProtNLM"/>
    </source>
</evidence>
<dbReference type="EMBL" id="JAODUP010000965">
    <property type="protein sequence ID" value="KAK2142356.1"/>
    <property type="molecule type" value="Genomic_DNA"/>
</dbReference>
<gene>
    <name evidence="1" type="ORF">LSH36_965g00014</name>
</gene>
<dbReference type="Gene3D" id="3.40.50.620">
    <property type="entry name" value="HUPs"/>
    <property type="match status" value="1"/>
</dbReference>
<name>A0AAD9IXF8_9ANNE</name>
<reference evidence="1" key="1">
    <citation type="journal article" date="2023" name="Mol. Biol. Evol.">
        <title>Third-Generation Sequencing Reveals the Adaptive Role of the Epigenome in Three Deep-Sea Polychaetes.</title>
        <authorList>
            <person name="Perez M."/>
            <person name="Aroh O."/>
            <person name="Sun Y."/>
            <person name="Lan Y."/>
            <person name="Juniper S.K."/>
            <person name="Young C.R."/>
            <person name="Angers B."/>
            <person name="Qian P.Y."/>
        </authorList>
    </citation>
    <scope>NUCLEOTIDE SEQUENCE</scope>
    <source>
        <strain evidence="1">P08H-3</strain>
    </source>
</reference>
<comment type="caution">
    <text evidence="1">The sequence shown here is derived from an EMBL/GenBank/DDBJ whole genome shotgun (WGS) entry which is preliminary data.</text>
</comment>
<protein>
    <recommendedName>
        <fullName evidence="3">Universal stress protein</fullName>
    </recommendedName>
</protein>
<organism evidence="1 2">
    <name type="scientific">Paralvinella palmiformis</name>
    <dbReference type="NCBI Taxonomy" id="53620"/>
    <lineage>
        <taxon>Eukaryota</taxon>
        <taxon>Metazoa</taxon>
        <taxon>Spiralia</taxon>
        <taxon>Lophotrochozoa</taxon>
        <taxon>Annelida</taxon>
        <taxon>Polychaeta</taxon>
        <taxon>Sedentaria</taxon>
        <taxon>Canalipalpata</taxon>
        <taxon>Terebellida</taxon>
        <taxon>Terebelliformia</taxon>
        <taxon>Alvinellidae</taxon>
        <taxon>Paralvinella</taxon>
    </lineage>
</organism>
<evidence type="ECO:0000313" key="1">
    <source>
        <dbReference type="EMBL" id="KAK2142356.1"/>
    </source>
</evidence>
<proteinExistence type="predicted"/>
<keyword evidence="2" id="KW-1185">Reference proteome</keyword>